<feature type="domain" description="CHK kinase-like" evidence="1">
    <location>
        <begin position="133"/>
        <end position="323"/>
    </location>
</feature>
<dbReference type="PANTHER" id="PTHR11012">
    <property type="entry name" value="PROTEIN KINASE-LIKE DOMAIN-CONTAINING"/>
    <property type="match status" value="1"/>
</dbReference>
<dbReference type="EMBL" id="JASPKY010000385">
    <property type="protein sequence ID" value="KAK9702709.1"/>
    <property type="molecule type" value="Genomic_DNA"/>
</dbReference>
<dbReference type="SMART" id="SM00587">
    <property type="entry name" value="CHK"/>
    <property type="match status" value="1"/>
</dbReference>
<dbReference type="InterPro" id="IPR015897">
    <property type="entry name" value="CHK_kinase-like"/>
</dbReference>
<dbReference type="PANTHER" id="PTHR11012:SF55">
    <property type="entry name" value="BHLH DOMAIN-CONTAINING PROTEIN"/>
    <property type="match status" value="1"/>
</dbReference>
<sequence>MDIKNLEELIHPYLETHQLKFISYDCKNLLPVGENYGSTMLALNIKIKNENGEEDSIQCVAKKLPPQGTAREFFNVSSTYKKEVNHYKTIVPLLNSFCKMRGAKDVSGIFAECLGARLSINPNSDVIDDNAVLIFTNLTKEGYKIGDRLTGCDLDTTKLVLKNLALMHGVVIGFKLTNPEEFKEKIESNLGMGIQFVPTDKLMDKIVKDVQKLASLNPNCLPLLDRIDRATRTLKNFYPYCKVRPPYATLLHKDLWTNNILVKYTGGKPTNNVFVDFQVCRYGSPGADVLFFLYSSVKMDIIRTQIDKLMKFYHDELINVLKKLKCDVTPFTYDLFLEDTDVVARDILFSHLIFMLTPLFTVKGKAKELTEWTPDDLTPDEETLHKNYFERLHFTILDFAKRNWL</sequence>
<organism evidence="2 3">
    <name type="scientific">Popillia japonica</name>
    <name type="common">Japanese beetle</name>
    <dbReference type="NCBI Taxonomy" id="7064"/>
    <lineage>
        <taxon>Eukaryota</taxon>
        <taxon>Metazoa</taxon>
        <taxon>Ecdysozoa</taxon>
        <taxon>Arthropoda</taxon>
        <taxon>Hexapoda</taxon>
        <taxon>Insecta</taxon>
        <taxon>Pterygota</taxon>
        <taxon>Neoptera</taxon>
        <taxon>Endopterygota</taxon>
        <taxon>Coleoptera</taxon>
        <taxon>Polyphaga</taxon>
        <taxon>Scarabaeiformia</taxon>
        <taxon>Scarabaeidae</taxon>
        <taxon>Rutelinae</taxon>
        <taxon>Popillia</taxon>
    </lineage>
</organism>
<reference evidence="2 3" key="1">
    <citation type="journal article" date="2024" name="BMC Genomics">
        <title>De novo assembly and annotation of Popillia japonica's genome with initial clues to its potential as an invasive pest.</title>
        <authorList>
            <person name="Cucini C."/>
            <person name="Boschi S."/>
            <person name="Funari R."/>
            <person name="Cardaioli E."/>
            <person name="Iannotti N."/>
            <person name="Marturano G."/>
            <person name="Paoli F."/>
            <person name="Bruttini M."/>
            <person name="Carapelli A."/>
            <person name="Frati F."/>
            <person name="Nardi F."/>
        </authorList>
    </citation>
    <scope>NUCLEOTIDE SEQUENCE [LARGE SCALE GENOMIC DNA]</scope>
    <source>
        <strain evidence="2">DMR45628</strain>
    </source>
</reference>
<evidence type="ECO:0000313" key="3">
    <source>
        <dbReference type="Proteomes" id="UP001458880"/>
    </source>
</evidence>
<dbReference type="InterPro" id="IPR004119">
    <property type="entry name" value="EcKL"/>
</dbReference>
<dbReference type="InterPro" id="IPR011009">
    <property type="entry name" value="Kinase-like_dom_sf"/>
</dbReference>
<dbReference type="GO" id="GO:0016301">
    <property type="term" value="F:kinase activity"/>
    <property type="evidence" value="ECO:0007669"/>
    <property type="project" value="UniProtKB-KW"/>
</dbReference>
<accession>A0AAW1JGA4</accession>
<dbReference type="Gene3D" id="3.90.1200.10">
    <property type="match status" value="1"/>
</dbReference>
<evidence type="ECO:0000259" key="1">
    <source>
        <dbReference type="SMART" id="SM00587"/>
    </source>
</evidence>
<dbReference type="Proteomes" id="UP001458880">
    <property type="component" value="Unassembled WGS sequence"/>
</dbReference>
<evidence type="ECO:0000313" key="2">
    <source>
        <dbReference type="EMBL" id="KAK9702709.1"/>
    </source>
</evidence>
<keyword evidence="3" id="KW-1185">Reference proteome</keyword>
<dbReference type="Pfam" id="PF02958">
    <property type="entry name" value="EcKL"/>
    <property type="match status" value="1"/>
</dbReference>
<comment type="caution">
    <text evidence="2">The sequence shown here is derived from an EMBL/GenBank/DDBJ whole genome shotgun (WGS) entry which is preliminary data.</text>
</comment>
<name>A0AAW1JGA4_POPJA</name>
<protein>
    <submittedName>
        <fullName evidence="2">Ecdysteroid kinase-like family</fullName>
    </submittedName>
</protein>
<keyword evidence="2" id="KW-0418">Kinase</keyword>
<dbReference type="SUPFAM" id="SSF56112">
    <property type="entry name" value="Protein kinase-like (PK-like)"/>
    <property type="match status" value="1"/>
</dbReference>
<gene>
    <name evidence="2" type="ORF">QE152_g29766</name>
</gene>
<dbReference type="AlphaFoldDB" id="A0AAW1JGA4"/>
<keyword evidence="2" id="KW-0808">Transferase</keyword>
<proteinExistence type="predicted"/>